<feature type="transmembrane region" description="Helical" evidence="1">
    <location>
        <begin position="705"/>
        <end position="723"/>
    </location>
</feature>
<keyword evidence="1" id="KW-0812">Transmembrane</keyword>
<evidence type="ECO:0000313" key="3">
    <source>
        <dbReference type="EMBL" id="PKW12562.1"/>
    </source>
</evidence>
<protein>
    <submittedName>
        <fullName evidence="3">GT2 family glycosyltransferase</fullName>
    </submittedName>
</protein>
<dbReference type="Gene3D" id="3.90.550.10">
    <property type="entry name" value="Spore Coat Polysaccharide Biosynthesis Protein SpsA, Chain A"/>
    <property type="match status" value="1"/>
</dbReference>
<comment type="caution">
    <text evidence="3">The sequence shown here is derived from an EMBL/GenBank/DDBJ whole genome shotgun (WGS) entry which is preliminary data.</text>
</comment>
<feature type="domain" description="Glycosyltransferase 2-like" evidence="2">
    <location>
        <begin position="8"/>
        <end position="119"/>
    </location>
</feature>
<dbReference type="Proteomes" id="UP000233786">
    <property type="component" value="Unassembled WGS sequence"/>
</dbReference>
<dbReference type="InterPro" id="IPR001173">
    <property type="entry name" value="Glyco_trans_2-like"/>
</dbReference>
<dbReference type="Pfam" id="PF00535">
    <property type="entry name" value="Glycos_transf_2"/>
    <property type="match status" value="1"/>
</dbReference>
<feature type="transmembrane region" description="Helical" evidence="1">
    <location>
        <begin position="497"/>
        <end position="518"/>
    </location>
</feature>
<dbReference type="GO" id="GO:0016740">
    <property type="term" value="F:transferase activity"/>
    <property type="evidence" value="ECO:0007669"/>
    <property type="project" value="UniProtKB-KW"/>
</dbReference>
<dbReference type="RefSeq" id="WP_010315598.1">
    <property type="nucleotide sequence ID" value="NZ_CP061007.1"/>
</dbReference>
<feature type="transmembrane region" description="Helical" evidence="1">
    <location>
        <begin position="552"/>
        <end position="571"/>
    </location>
</feature>
<sequence length="1031" mass="108591">MVAPVLAVLVCHDGETWLPEVLAALGDLTERPRHVVAVDTGSNDHTPELLARARTDRVVDDVLTMPRETRSGAAVAEALAHATKRWADPGRWLWLLHDDSAPEPECLEHLLRAAEEDSIAALLGPLGLDWADPRLVVDAGLSTDASGHRQTGIGRSELDPELVGGAPPASGALAVATAGALVRRDVFEQLNGFDLDLAGSADIDLGWRINLDGHGVRWVPAARMRHAVAGRSPRAGERADQVRTFLVNAPMWAFLLGLPRLFLLTLSRMCSFAVLRRWSESGAELAVLRGLLGGRLNLLAGRAARAATISVRHGVRGLFTSRLARLRNWARAAFEDLVRERVRRDLALGREPECWRIKAVPEAPPQMAKPGRSRLVVVPVPETGAPKPSPSKRDAARPDLLLVPVDRWRVLRELLLTPPVVLAVLLAVFAFFTNGLLADRFGAGLQGGRLLPVADLATTWRDYLAAWHPVNGGTGAPASPSLLVLALFGTVLHGPSVVVSILLLFGAPLAGLTAYLATRALPVSRLRRALSAGAYALLPAASLSAGQGRLDVVVAHILVPLLLAGIASVVGRSGGHWLGTACLTALGLAALGAFAPLLHIALIVFALLAFVVLPSEGQRDRRRVAGLVAVTLLSVACLLPWPSVLLRNPEMALPGIGARVTEDPAGAWLLALSPDGSPTSLVGALFVLAAVVALVTAWSSRMLPGVAVVIFGWALAALVDNVPTQPITGGVSTTGWTGGPLVIVAAGCGWIVLVARKPRVPDKILLPVLAAGLLGLATSAAFATIGGPLRVQQNTVADLPGSLLILDPGTQPARLVHGSGPRFGDDDLASVGTAVDWLRRVDDDLQSGDAARVRGALAATAARGIGFIAVPADTRIPELSGGLATEHERLPDGRRVLRLQVPSSQVELLGPDLARRARTEPAPAPAARPLPVAAELPLFTVRVSEGGAGRALVLGAENEPGWYARIDGRPFPLATAWGHQVVIPLPENAAEVQVGYAETPRTALLGVQLAFILFTLIAALPERRRTRSGNS</sequence>
<dbReference type="InterPro" id="IPR050834">
    <property type="entry name" value="Glycosyltransf_2"/>
</dbReference>
<name>A0A2N3XPM9_SACSN</name>
<keyword evidence="1" id="KW-0472">Membrane</keyword>
<evidence type="ECO:0000313" key="4">
    <source>
        <dbReference type="Proteomes" id="UP000233786"/>
    </source>
</evidence>
<accession>A0A2N3XPM9</accession>
<evidence type="ECO:0000256" key="1">
    <source>
        <dbReference type="SAM" id="Phobius"/>
    </source>
</evidence>
<feature type="transmembrane region" description="Helical" evidence="1">
    <location>
        <begin position="764"/>
        <end position="785"/>
    </location>
</feature>
<dbReference type="STRING" id="994479.GCA_000194155_07685"/>
<feature type="transmembrane region" description="Helical" evidence="1">
    <location>
        <begin position="624"/>
        <end position="641"/>
    </location>
</feature>
<dbReference type="AlphaFoldDB" id="A0A2N3XPM9"/>
<reference evidence="3" key="1">
    <citation type="submission" date="2017-12" db="EMBL/GenBank/DDBJ databases">
        <title>Sequencing the genomes of 1000 Actinobacteria strains.</title>
        <authorList>
            <person name="Klenk H.-P."/>
        </authorList>
    </citation>
    <scope>NUCLEOTIDE SEQUENCE [LARGE SCALE GENOMIC DNA]</scope>
    <source>
        <strain evidence="3">DSM 44228</strain>
    </source>
</reference>
<feature type="transmembrane region" description="Helical" evidence="1">
    <location>
        <begin position="414"/>
        <end position="432"/>
    </location>
</feature>
<proteinExistence type="predicted"/>
<dbReference type="PANTHER" id="PTHR43685:SF3">
    <property type="entry name" value="SLR2126 PROTEIN"/>
    <property type="match status" value="1"/>
</dbReference>
<feature type="transmembrane region" description="Helical" evidence="1">
    <location>
        <begin position="679"/>
        <end position="698"/>
    </location>
</feature>
<dbReference type="SUPFAM" id="SSF53448">
    <property type="entry name" value="Nucleotide-diphospho-sugar transferases"/>
    <property type="match status" value="1"/>
</dbReference>
<dbReference type="PANTHER" id="PTHR43685">
    <property type="entry name" value="GLYCOSYLTRANSFERASE"/>
    <property type="match status" value="1"/>
</dbReference>
<feature type="transmembrane region" description="Helical" evidence="1">
    <location>
        <begin position="583"/>
        <end position="612"/>
    </location>
</feature>
<organism evidence="3 4">
    <name type="scientific">Saccharopolyspora spinosa</name>
    <dbReference type="NCBI Taxonomy" id="60894"/>
    <lineage>
        <taxon>Bacteria</taxon>
        <taxon>Bacillati</taxon>
        <taxon>Actinomycetota</taxon>
        <taxon>Actinomycetes</taxon>
        <taxon>Pseudonocardiales</taxon>
        <taxon>Pseudonocardiaceae</taxon>
        <taxon>Saccharopolyspora</taxon>
    </lineage>
</organism>
<keyword evidence="1" id="KW-1133">Transmembrane helix</keyword>
<dbReference type="InterPro" id="IPR029044">
    <property type="entry name" value="Nucleotide-diphossugar_trans"/>
</dbReference>
<evidence type="ECO:0000259" key="2">
    <source>
        <dbReference type="Pfam" id="PF00535"/>
    </source>
</evidence>
<dbReference type="EMBL" id="PJNB01000001">
    <property type="protein sequence ID" value="PKW12562.1"/>
    <property type="molecule type" value="Genomic_DNA"/>
</dbReference>
<keyword evidence="4" id="KW-1185">Reference proteome</keyword>
<feature type="transmembrane region" description="Helical" evidence="1">
    <location>
        <begin position="735"/>
        <end position="755"/>
    </location>
</feature>
<gene>
    <name evidence="3" type="ORF">A8926_0024</name>
</gene>